<name>A0A8J8MA83_9FIRM</name>
<organism evidence="2 3">
    <name type="scientific">Vallitalea guaymasensis</name>
    <dbReference type="NCBI Taxonomy" id="1185412"/>
    <lineage>
        <taxon>Bacteria</taxon>
        <taxon>Bacillati</taxon>
        <taxon>Bacillota</taxon>
        <taxon>Clostridia</taxon>
        <taxon>Lachnospirales</taxon>
        <taxon>Vallitaleaceae</taxon>
        <taxon>Vallitalea</taxon>
    </lineage>
</organism>
<sequence>MLKKILVIIVAVLMLVSCSASKMNIVKDTYSEGKVSINYPQFENKNDKEEIKTLNKLIEDEALKIMNQYDINDLSGLEIDYEISFCNEKIMSIKYSGLGNVKKAVYPNNIFYTSNIDTQNQTILKLSDVVDVDETFLDKFKGDNFSAVRSEQIGFLEDLSTEELKNKLASNNFYISESALGISVEVIHVLGDHAEYEIEYTNLDGNVRWKSFYDKYINEI</sequence>
<evidence type="ECO:0000313" key="3">
    <source>
        <dbReference type="Proteomes" id="UP000677305"/>
    </source>
</evidence>
<evidence type="ECO:0000256" key="1">
    <source>
        <dbReference type="SAM" id="SignalP"/>
    </source>
</evidence>
<feature type="chain" id="PRO_5039257775" evidence="1">
    <location>
        <begin position="23"/>
        <end position="220"/>
    </location>
</feature>
<keyword evidence="3" id="KW-1185">Reference proteome</keyword>
<dbReference type="PROSITE" id="PS51257">
    <property type="entry name" value="PROKAR_LIPOPROTEIN"/>
    <property type="match status" value="1"/>
</dbReference>
<dbReference type="EMBL" id="CP058561">
    <property type="protein sequence ID" value="QUH29068.1"/>
    <property type="molecule type" value="Genomic_DNA"/>
</dbReference>
<protein>
    <submittedName>
        <fullName evidence="2">Uncharacterized protein</fullName>
    </submittedName>
</protein>
<proteinExistence type="predicted"/>
<keyword evidence="1" id="KW-0732">Signal</keyword>
<dbReference type="RefSeq" id="WP_212693207.1">
    <property type="nucleotide sequence ID" value="NZ_CP058561.1"/>
</dbReference>
<gene>
    <name evidence="2" type="ORF">HYG85_09100</name>
</gene>
<dbReference type="KEGG" id="vgu:HYG85_09100"/>
<accession>A0A8J8MA83</accession>
<dbReference type="Proteomes" id="UP000677305">
    <property type="component" value="Chromosome"/>
</dbReference>
<evidence type="ECO:0000313" key="2">
    <source>
        <dbReference type="EMBL" id="QUH29068.1"/>
    </source>
</evidence>
<feature type="signal peptide" evidence="1">
    <location>
        <begin position="1"/>
        <end position="22"/>
    </location>
</feature>
<reference evidence="2 3" key="1">
    <citation type="submission" date="2020-07" db="EMBL/GenBank/DDBJ databases">
        <title>Vallitalea guaymasensis genome.</title>
        <authorList>
            <person name="Postec A."/>
        </authorList>
    </citation>
    <scope>NUCLEOTIDE SEQUENCE [LARGE SCALE GENOMIC DNA]</scope>
    <source>
        <strain evidence="2 3">Ra1766G1</strain>
    </source>
</reference>
<dbReference type="AlphaFoldDB" id="A0A8J8MA83"/>